<evidence type="ECO:0000256" key="1">
    <source>
        <dbReference type="SAM" id="Phobius"/>
    </source>
</evidence>
<keyword evidence="1" id="KW-1133">Transmembrane helix</keyword>
<name>A0A1F4V3N6_UNCKA</name>
<sequence length="161" mass="17305">MNKFLPASAFTLIEVLVVVSIMGILTALTIPKFSQFSSTRLLDRNARNLEIDINSLKVKAISGASQSSHNARWGIKINCNSSSYELGYSLDDGSGSYGAGVFVSTKNLSDGITFSSGCGQFFFERLTGKIADGSDSKTIIISKGSDTRTINVYKNGKIDVQ</sequence>
<reference evidence="2 3" key="1">
    <citation type="journal article" date="2016" name="Nat. Commun.">
        <title>Thousands of microbial genomes shed light on interconnected biogeochemical processes in an aquifer system.</title>
        <authorList>
            <person name="Anantharaman K."/>
            <person name="Brown C.T."/>
            <person name="Hug L.A."/>
            <person name="Sharon I."/>
            <person name="Castelle C.J."/>
            <person name="Probst A.J."/>
            <person name="Thomas B.C."/>
            <person name="Singh A."/>
            <person name="Wilkins M.J."/>
            <person name="Karaoz U."/>
            <person name="Brodie E.L."/>
            <person name="Williams K.H."/>
            <person name="Hubbard S.S."/>
            <person name="Banfield J.F."/>
        </authorList>
    </citation>
    <scope>NUCLEOTIDE SEQUENCE [LARGE SCALE GENOMIC DNA]</scope>
</reference>
<dbReference type="Pfam" id="PF07963">
    <property type="entry name" value="N_methyl"/>
    <property type="match status" value="1"/>
</dbReference>
<dbReference type="NCBIfam" id="TIGR02532">
    <property type="entry name" value="IV_pilin_GFxxxE"/>
    <property type="match status" value="1"/>
</dbReference>
<feature type="transmembrane region" description="Helical" evidence="1">
    <location>
        <begin position="6"/>
        <end position="30"/>
    </location>
</feature>
<dbReference type="SUPFAM" id="SSF54523">
    <property type="entry name" value="Pili subunits"/>
    <property type="match status" value="1"/>
</dbReference>
<proteinExistence type="predicted"/>
<keyword evidence="1" id="KW-0472">Membrane</keyword>
<accession>A0A1F4V3N6</accession>
<organism evidence="2 3">
    <name type="scientific">candidate division WWE3 bacterium RIFCSPLOWO2_01_FULL_39_13</name>
    <dbReference type="NCBI Taxonomy" id="1802624"/>
    <lineage>
        <taxon>Bacteria</taxon>
        <taxon>Katanobacteria</taxon>
    </lineage>
</organism>
<evidence type="ECO:0008006" key="4">
    <source>
        <dbReference type="Google" id="ProtNLM"/>
    </source>
</evidence>
<dbReference type="InterPro" id="IPR045584">
    <property type="entry name" value="Pilin-like"/>
</dbReference>
<dbReference type="InterPro" id="IPR012902">
    <property type="entry name" value="N_methyl_site"/>
</dbReference>
<dbReference type="Proteomes" id="UP000178771">
    <property type="component" value="Unassembled WGS sequence"/>
</dbReference>
<dbReference type="AlphaFoldDB" id="A0A1F4V3N6"/>
<keyword evidence="1" id="KW-0812">Transmembrane</keyword>
<dbReference type="EMBL" id="MEVH01000031">
    <property type="protein sequence ID" value="OGC51103.1"/>
    <property type="molecule type" value="Genomic_DNA"/>
</dbReference>
<gene>
    <name evidence="2" type="ORF">A2982_02435</name>
</gene>
<comment type="caution">
    <text evidence="2">The sequence shown here is derived from an EMBL/GenBank/DDBJ whole genome shotgun (WGS) entry which is preliminary data.</text>
</comment>
<evidence type="ECO:0000313" key="2">
    <source>
        <dbReference type="EMBL" id="OGC51103.1"/>
    </source>
</evidence>
<dbReference type="STRING" id="1802624.A2982_02435"/>
<protein>
    <recommendedName>
        <fullName evidence="4">General secretion pathway GspH domain-containing protein</fullName>
    </recommendedName>
</protein>
<dbReference type="Gene3D" id="3.30.700.10">
    <property type="entry name" value="Glycoprotein, Type 4 Pilin"/>
    <property type="match status" value="1"/>
</dbReference>
<evidence type="ECO:0000313" key="3">
    <source>
        <dbReference type="Proteomes" id="UP000178771"/>
    </source>
</evidence>